<dbReference type="InterPro" id="IPR032466">
    <property type="entry name" value="Metal_Hydrolase"/>
</dbReference>
<dbReference type="Gene3D" id="3.20.20.140">
    <property type="entry name" value="Metal-dependent hydrolases"/>
    <property type="match status" value="1"/>
</dbReference>
<dbReference type="InterPro" id="IPR011059">
    <property type="entry name" value="Metal-dep_hydrolase_composite"/>
</dbReference>
<dbReference type="SUPFAM" id="SSF51556">
    <property type="entry name" value="Metallo-dependent hydrolases"/>
    <property type="match status" value="1"/>
</dbReference>
<dbReference type="Proteomes" id="UP000614272">
    <property type="component" value="Unassembled WGS sequence"/>
</dbReference>
<evidence type="ECO:0000256" key="5">
    <source>
        <dbReference type="PIRNR" id="PIRNR038994"/>
    </source>
</evidence>
<evidence type="ECO:0000313" key="8">
    <source>
        <dbReference type="Proteomes" id="UP000614272"/>
    </source>
</evidence>
<dbReference type="Gene3D" id="2.30.40.10">
    <property type="entry name" value="Urease, subunit C, domain 1"/>
    <property type="match status" value="1"/>
</dbReference>
<comment type="caution">
    <text evidence="7">The sequence shown here is derived from an EMBL/GenBank/DDBJ whole genome shotgun (WGS) entry which is preliminary data.</text>
</comment>
<comment type="catalytic activity">
    <reaction evidence="5">
        <text>N-acetyl-D-glucosamine 6-phosphate + H2O = D-glucosamine 6-phosphate + acetate</text>
        <dbReference type="Rhea" id="RHEA:22936"/>
        <dbReference type="ChEBI" id="CHEBI:15377"/>
        <dbReference type="ChEBI" id="CHEBI:30089"/>
        <dbReference type="ChEBI" id="CHEBI:57513"/>
        <dbReference type="ChEBI" id="CHEBI:58725"/>
        <dbReference type="EC" id="3.5.1.25"/>
    </reaction>
</comment>
<comment type="similarity">
    <text evidence="1 5">Belongs to the metallo-dependent hydrolases superfamily. NagA family.</text>
</comment>
<accession>A0ABQ1RJ54</accession>
<keyword evidence="2" id="KW-0479">Metal-binding</keyword>
<dbReference type="InterPro" id="IPR006680">
    <property type="entry name" value="Amidohydro-rel"/>
</dbReference>
<dbReference type="InterPro" id="IPR003764">
    <property type="entry name" value="GlcNAc_6-P_deAcase"/>
</dbReference>
<dbReference type="SUPFAM" id="SSF51338">
    <property type="entry name" value="Composite domain of metallo-dependent hydrolases"/>
    <property type="match status" value="1"/>
</dbReference>
<dbReference type="EC" id="3.5.1.25" evidence="5"/>
<evidence type="ECO:0000256" key="3">
    <source>
        <dbReference type="ARBA" id="ARBA00022801"/>
    </source>
</evidence>
<protein>
    <recommendedName>
        <fullName evidence="5">N-acetylgalactosamine-6-phosphate deacetylase</fullName>
        <ecNumber evidence="5">3.5.1.25</ecNumber>
    </recommendedName>
    <alternativeName>
        <fullName evidence="5">N-acetylglucosamine-6-phosphate deacetylase</fullName>
    </alternativeName>
</protein>
<name>A0ABQ1RJ54_9ALTE</name>
<gene>
    <name evidence="7" type="primary">nagA3</name>
    <name evidence="7" type="ORF">GCM10011357_25930</name>
</gene>
<dbReference type="EMBL" id="BMGJ01000010">
    <property type="protein sequence ID" value="GGD69690.1"/>
    <property type="molecule type" value="Genomic_DNA"/>
</dbReference>
<dbReference type="PIRSF" id="PIRSF038994">
    <property type="entry name" value="NagA"/>
    <property type="match status" value="1"/>
</dbReference>
<keyword evidence="8" id="KW-1185">Reference proteome</keyword>
<sequence length="395" mass="42108">MHRQRPFYIRAGSVLTETEVLQNHCVLIDDGSVVDISSQPRPGIEVADYSELNLLPGLIDLHIHGREGCDVMDGSLSSIRTISRSLAKYGVTGFLATTVTADWEKTLRAYEIIGQASELCMPGAEVLGAYNEGLFFAEAHKGAHNEAFFLDLTRERIDKIYAASKGTLKVMALAPELGDSMEQIRYLASLGVQVMLGHTNANFDCASRALEEGAAGGVHIFNGMSGIHHRDPGCAGAVLLNQRALAEVIADGIHVHPSILQLIYRLKGASGIALISDCISAGGFPDGVYQLGELSVEVKNGVARTQSGSLAGSTLTLNQGVLNMNRLGQVPLLDAVNMASIVPARHIGIDDKTGSVACGKKANLTLVNDQLGVKATLVNGRFVYNADESEKASHY</sequence>
<dbReference type="Pfam" id="PF01979">
    <property type="entry name" value="Amidohydro_1"/>
    <property type="match status" value="1"/>
</dbReference>
<organism evidence="7 8">
    <name type="scientific">Lacimicrobium alkaliphilum</name>
    <dbReference type="NCBI Taxonomy" id="1526571"/>
    <lineage>
        <taxon>Bacteria</taxon>
        <taxon>Pseudomonadati</taxon>
        <taxon>Pseudomonadota</taxon>
        <taxon>Gammaproteobacteria</taxon>
        <taxon>Alteromonadales</taxon>
        <taxon>Alteromonadaceae</taxon>
        <taxon>Lacimicrobium</taxon>
    </lineage>
</organism>
<dbReference type="NCBIfam" id="TIGR00221">
    <property type="entry name" value="nagA"/>
    <property type="match status" value="1"/>
</dbReference>
<evidence type="ECO:0000256" key="2">
    <source>
        <dbReference type="ARBA" id="ARBA00022723"/>
    </source>
</evidence>
<dbReference type="CDD" id="cd00854">
    <property type="entry name" value="NagA"/>
    <property type="match status" value="1"/>
</dbReference>
<evidence type="ECO:0000256" key="1">
    <source>
        <dbReference type="ARBA" id="ARBA00010716"/>
    </source>
</evidence>
<evidence type="ECO:0000256" key="4">
    <source>
        <dbReference type="ARBA" id="ARBA00023277"/>
    </source>
</evidence>
<reference evidence="8" key="1">
    <citation type="journal article" date="2019" name="Int. J. Syst. Evol. Microbiol.">
        <title>The Global Catalogue of Microorganisms (GCM) 10K type strain sequencing project: providing services to taxonomists for standard genome sequencing and annotation.</title>
        <authorList>
            <consortium name="The Broad Institute Genomics Platform"/>
            <consortium name="The Broad Institute Genome Sequencing Center for Infectious Disease"/>
            <person name="Wu L."/>
            <person name="Ma J."/>
        </authorList>
    </citation>
    <scope>NUCLEOTIDE SEQUENCE [LARGE SCALE GENOMIC DNA]</scope>
    <source>
        <strain evidence="8">CGMCC 1.12923</strain>
    </source>
</reference>
<feature type="domain" description="Amidohydrolase-related" evidence="6">
    <location>
        <begin position="54"/>
        <end position="383"/>
    </location>
</feature>
<dbReference type="PANTHER" id="PTHR11113">
    <property type="entry name" value="N-ACETYLGLUCOSAMINE-6-PHOSPHATE DEACETYLASE"/>
    <property type="match status" value="1"/>
</dbReference>
<dbReference type="RefSeq" id="WP_099035249.1">
    <property type="nucleotide sequence ID" value="NZ_BMGJ01000010.1"/>
</dbReference>
<keyword evidence="3 5" id="KW-0378">Hydrolase</keyword>
<evidence type="ECO:0000313" key="7">
    <source>
        <dbReference type="EMBL" id="GGD69690.1"/>
    </source>
</evidence>
<keyword evidence="4 5" id="KW-0119">Carbohydrate metabolism</keyword>
<dbReference type="PANTHER" id="PTHR11113:SF14">
    <property type="entry name" value="N-ACETYLGLUCOSAMINE-6-PHOSPHATE DEACETYLASE"/>
    <property type="match status" value="1"/>
</dbReference>
<evidence type="ECO:0000259" key="6">
    <source>
        <dbReference type="Pfam" id="PF01979"/>
    </source>
</evidence>
<proteinExistence type="inferred from homology"/>